<evidence type="ECO:0000313" key="6">
    <source>
        <dbReference type="EMBL" id="ALS21896.1"/>
    </source>
</evidence>
<dbReference type="Pfam" id="PF13439">
    <property type="entry name" value="Glyco_transf_4"/>
    <property type="match status" value="1"/>
</dbReference>
<protein>
    <submittedName>
        <fullName evidence="6">Group 1 glycosyl transferase</fullName>
    </submittedName>
</protein>
<evidence type="ECO:0000259" key="5">
    <source>
        <dbReference type="Pfam" id="PF13439"/>
    </source>
</evidence>
<dbReference type="EMBL" id="CP013652">
    <property type="protein sequence ID" value="ALS21896.1"/>
    <property type="molecule type" value="Genomic_DNA"/>
</dbReference>
<dbReference type="Pfam" id="PF00534">
    <property type="entry name" value="Glycos_transf_1"/>
    <property type="match status" value="1"/>
</dbReference>
<dbReference type="InterPro" id="IPR028994">
    <property type="entry name" value="Integrin_alpha_N"/>
</dbReference>
<accession>A0A0U2U6U3</accession>
<dbReference type="RefSeq" id="WP_082660728.1">
    <property type="nucleotide sequence ID" value="NZ_CP013652.1"/>
</dbReference>
<dbReference type="CDD" id="cd03801">
    <property type="entry name" value="GT4_PimA-like"/>
    <property type="match status" value="1"/>
</dbReference>
<dbReference type="InterPro" id="IPR028098">
    <property type="entry name" value="Glyco_trans_4-like_N"/>
</dbReference>
<dbReference type="PRINTS" id="PR01185">
    <property type="entry name" value="INTEGRINA"/>
</dbReference>
<dbReference type="Proteomes" id="UP000061660">
    <property type="component" value="Chromosome"/>
</dbReference>
<dbReference type="InterPro" id="IPR000413">
    <property type="entry name" value="Integrin_alpha"/>
</dbReference>
<dbReference type="STRING" id="162209.IJ22_15200"/>
<dbReference type="SMART" id="SM00191">
    <property type="entry name" value="Int_alpha"/>
    <property type="match status" value="5"/>
</dbReference>
<evidence type="ECO:0000256" key="3">
    <source>
        <dbReference type="ARBA" id="ARBA00023180"/>
    </source>
</evidence>
<reference evidence="7" key="1">
    <citation type="submission" date="2015-12" db="EMBL/GenBank/DDBJ databases">
        <title>Complete genome sequences of two moderately thermophilic Paenibacillus species.</title>
        <authorList>
            <person name="Butler R.III."/>
            <person name="Wang J."/>
            <person name="Stark B.C."/>
            <person name="Pombert J.-F."/>
        </authorList>
    </citation>
    <scope>NUCLEOTIDE SEQUENCE [LARGE SCALE GENOMIC DNA]</scope>
    <source>
        <strain evidence="7">32O-Y</strain>
    </source>
</reference>
<sequence>MSNQKPFYLWKQLEGEREHDRFGHRIVSGDINGDGHDEWIIAASTATHIEDEYGVNPIPHYYTGKLYVYSQELRLLFILKGEKYGECFGSSVALADMNGDGICEIIVGAPRSSSGSRIECGTVSVFSGRTGELLDRWDGQEDYAKLGTAITILDWNGDGVPDIAVSSHYMDPDGLERNGRVTIFSGADKSVLAQFTGVEREGLGFALASGDVNGDGRDEIVIGAPRFSKAGAERTGRVLIYSQDKGLLYESAGRRSYDEFGYYVSVYDMDGDGAQEVIVGSPKASGEEVRCGTITIISVYQNKILLEKEGWFGLQELGSSVFPLVDRTTGTPMVLAGARAGSSYVLNMGGEVVHEFNGSEAEVFGYSVSSTRNHEGAWIAIGAISGMNQKKFMSGCVYFMSSVPPIEPSREAPILVPVTPTSNSSGDQAGKKILLATYWYLPHVGGVDVYVRLLKEQLERAGHQVDVLAHHPDMAHYYLVNGGEMVEKWPIKSVIYDKVMRFFQRFLSHVDPWIRYREIERYCFEVAASLFDLKQYDVIHTQDIISTRALSRVKPPSTALVATIHGLLAKEHLISGEIRSKESLAWKYASDEEYYGCISADSTIVPTHWLRRELAQFGVPPQMLTVIPYGMDTQAFEDRLKQPFTGQADKKGAFTISCIARLVPVKGHRILLGALRRLTSDPSWHCWLIGDGPLHNDIQQLIIDYALTERVTLLGDQTNVPYLLNQSDLMVLPSLQDNLPFSIMEAQLSGVPIVASNTGGIPEMIQHEKTGLLFEVDQEEELAHRLVSMMNDPLLRESLAAQAKEWALKQWSSVTLIERTMAVYDEALKKVKKS</sequence>
<evidence type="ECO:0000256" key="1">
    <source>
        <dbReference type="ARBA" id="ARBA00022729"/>
    </source>
</evidence>
<organism evidence="6 7">
    <name type="scientific">Paenibacillus naphthalenovorans</name>
    <dbReference type="NCBI Taxonomy" id="162209"/>
    <lineage>
        <taxon>Bacteria</taxon>
        <taxon>Bacillati</taxon>
        <taxon>Bacillota</taxon>
        <taxon>Bacilli</taxon>
        <taxon>Bacillales</taxon>
        <taxon>Paenibacillaceae</taxon>
        <taxon>Paenibacillus</taxon>
    </lineage>
</organism>
<dbReference type="GO" id="GO:0016758">
    <property type="term" value="F:hexosyltransferase activity"/>
    <property type="evidence" value="ECO:0007669"/>
    <property type="project" value="TreeGrafter"/>
</dbReference>
<reference evidence="6 7" key="2">
    <citation type="journal article" date="2016" name="Genome Announc.">
        <title>Complete Genome Sequences of Two Interactive Moderate Thermophiles, Paenibacillus napthalenovorans 32O-Y and Paenibacillus sp. 32O-W.</title>
        <authorList>
            <person name="Butler R.R.III."/>
            <person name="Wang J."/>
            <person name="Stark B.C."/>
            <person name="Pombert J.F."/>
        </authorList>
    </citation>
    <scope>NUCLEOTIDE SEQUENCE [LARGE SCALE GENOMIC DNA]</scope>
    <source>
        <strain evidence="6 7">32O-Y</strain>
    </source>
</reference>
<dbReference type="SUPFAM" id="SSF69318">
    <property type="entry name" value="Integrin alpha N-terminal domain"/>
    <property type="match status" value="2"/>
</dbReference>
<dbReference type="OrthoDB" id="9806653at2"/>
<dbReference type="GO" id="GO:0008305">
    <property type="term" value="C:integrin complex"/>
    <property type="evidence" value="ECO:0007669"/>
    <property type="project" value="InterPro"/>
</dbReference>
<evidence type="ECO:0000259" key="4">
    <source>
        <dbReference type="Pfam" id="PF00534"/>
    </source>
</evidence>
<dbReference type="Gene3D" id="3.40.50.2000">
    <property type="entry name" value="Glycogen Phosphorylase B"/>
    <property type="match status" value="2"/>
</dbReference>
<dbReference type="KEGG" id="pnp:IJ22_15200"/>
<dbReference type="InterPro" id="IPR013519">
    <property type="entry name" value="Int_alpha_beta-p"/>
</dbReference>
<dbReference type="InterPro" id="IPR013517">
    <property type="entry name" value="FG-GAP"/>
</dbReference>
<dbReference type="InterPro" id="IPR050194">
    <property type="entry name" value="Glycosyltransferase_grp1"/>
</dbReference>
<keyword evidence="7" id="KW-1185">Reference proteome</keyword>
<name>A0A0U2U6U3_9BACL</name>
<dbReference type="PANTHER" id="PTHR45947:SF3">
    <property type="entry name" value="SULFOQUINOVOSYL TRANSFERASE SQD2"/>
    <property type="match status" value="1"/>
</dbReference>
<keyword evidence="6" id="KW-0808">Transferase</keyword>
<evidence type="ECO:0000313" key="7">
    <source>
        <dbReference type="Proteomes" id="UP000061660"/>
    </source>
</evidence>
<keyword evidence="3" id="KW-0325">Glycoprotein</keyword>
<dbReference type="PROSITE" id="PS51470">
    <property type="entry name" value="FG_GAP"/>
    <property type="match status" value="3"/>
</dbReference>
<dbReference type="InterPro" id="IPR001296">
    <property type="entry name" value="Glyco_trans_1"/>
</dbReference>
<keyword evidence="1" id="KW-0732">Signal</keyword>
<keyword evidence="2" id="KW-0677">Repeat</keyword>
<dbReference type="AlphaFoldDB" id="A0A0U2U6U3"/>
<dbReference type="PANTHER" id="PTHR45947">
    <property type="entry name" value="SULFOQUINOVOSYL TRANSFERASE SQD2"/>
    <property type="match status" value="1"/>
</dbReference>
<dbReference type="Pfam" id="PF01839">
    <property type="entry name" value="FG-GAP"/>
    <property type="match status" value="2"/>
</dbReference>
<dbReference type="SUPFAM" id="SSF53756">
    <property type="entry name" value="UDP-Glycosyltransferase/glycogen phosphorylase"/>
    <property type="match status" value="1"/>
</dbReference>
<gene>
    <name evidence="6" type="ORF">IJ22_15200</name>
</gene>
<feature type="domain" description="Glycosyl transferase family 1" evidence="4">
    <location>
        <begin position="650"/>
        <end position="806"/>
    </location>
</feature>
<dbReference type="PATRIC" id="fig|162209.4.peg.1611"/>
<feature type="domain" description="Glycosyltransferase subfamily 4-like N-terminal" evidence="5">
    <location>
        <begin position="444"/>
        <end position="634"/>
    </location>
</feature>
<proteinExistence type="predicted"/>
<evidence type="ECO:0000256" key="2">
    <source>
        <dbReference type="ARBA" id="ARBA00022737"/>
    </source>
</evidence>
<dbReference type="Gene3D" id="2.130.10.130">
    <property type="entry name" value="Integrin alpha, N-terminal"/>
    <property type="match status" value="2"/>
</dbReference>
<dbReference type="GO" id="GO:0007155">
    <property type="term" value="P:cell adhesion"/>
    <property type="evidence" value="ECO:0007669"/>
    <property type="project" value="InterPro"/>
</dbReference>